<accession>I4AGS2</accession>
<proteinExistence type="predicted"/>
<sequence length="537" mass="62978">MQNNYYFIRSLSNELSKQIIGFEIATIFSQNKDELLIGLIDNDNPETEFWIRATFTPELTTLSFPQTFARAKRNSIDLFDSIIGKKITSIRQFNNERAFGIEIEGDNDNTNFTLLFKLFGNRSNIILFSDTEIEAIFQHKLQADWEIIYDDLDRSLEQEKEDFLENGIKKIFPTFGKDISKYLNKKVENTEDKELYWSETEKLITYFDEIEELNFYIFLKKDGVKLSILNPNEIFEESDKIEILHKTNNIIEACNLFYLEFSKRYYLGKEKNAALKAIEKRHRQTQNYIDKTLKKIEKVENTMRYEEFGHILMANLHAVEPRSKSVELFDFYTNEQITIPLKDNLTAQKNAELFYRKGKNQKLEINNLYQNLDKKEEQLRLFESQLEEINNFESLKIMRKFLKENKIKVTNLQENEPDELPFKVFEYQDFQILVGKNSKNNDLLTQKFAYKEDLWLHARGVAGSHVVIKYRAGKPFPKSVIEKAASLAAYYSKSKTDSLCAVIVTPKKYVRKPKGAVLGAVVVEREDVVMVEPKEFG</sequence>
<evidence type="ECO:0000256" key="1">
    <source>
        <dbReference type="SAM" id="Coils"/>
    </source>
</evidence>
<keyword evidence="1" id="KW-0175">Coiled coil</keyword>
<dbReference type="InterPro" id="IPR051608">
    <property type="entry name" value="RQC_Subunit_NEMF"/>
</dbReference>
<dbReference type="GO" id="GO:1990112">
    <property type="term" value="C:RQC complex"/>
    <property type="evidence" value="ECO:0007669"/>
    <property type="project" value="TreeGrafter"/>
</dbReference>
<dbReference type="PATRIC" id="fig|880071.3.peg.664"/>
<feature type="coiled-coil region" evidence="1">
    <location>
        <begin position="358"/>
        <end position="392"/>
    </location>
</feature>
<dbReference type="PANTHER" id="PTHR15239:SF6">
    <property type="entry name" value="RIBOSOME QUALITY CONTROL COMPLEX SUBUNIT NEMF"/>
    <property type="match status" value="1"/>
</dbReference>
<dbReference type="HOGENOM" id="CLU_022481_1_0_10"/>
<name>I4AGS2_BERLS</name>
<dbReference type="InterPro" id="IPR008532">
    <property type="entry name" value="NFACT_RNA-bd"/>
</dbReference>
<evidence type="ECO:0000313" key="4">
    <source>
        <dbReference type="Proteomes" id="UP000006054"/>
    </source>
</evidence>
<dbReference type="GO" id="GO:0072344">
    <property type="term" value="P:rescue of stalled ribosome"/>
    <property type="evidence" value="ECO:0007669"/>
    <property type="project" value="TreeGrafter"/>
</dbReference>
<dbReference type="GO" id="GO:0000049">
    <property type="term" value="F:tRNA binding"/>
    <property type="evidence" value="ECO:0007669"/>
    <property type="project" value="TreeGrafter"/>
</dbReference>
<protein>
    <submittedName>
        <fullName evidence="3">Putative RNA-binding protein, snRNP like protein</fullName>
    </submittedName>
</protein>
<feature type="domain" description="NFACT RNA-binding" evidence="2">
    <location>
        <begin position="426"/>
        <end position="515"/>
    </location>
</feature>
<dbReference type="GO" id="GO:0043023">
    <property type="term" value="F:ribosomal large subunit binding"/>
    <property type="evidence" value="ECO:0007669"/>
    <property type="project" value="TreeGrafter"/>
</dbReference>
<dbReference type="Proteomes" id="UP000006054">
    <property type="component" value="Chromosome"/>
</dbReference>
<gene>
    <name evidence="3" type="ordered locus">Fleli_0696</name>
</gene>
<evidence type="ECO:0000313" key="3">
    <source>
        <dbReference type="EMBL" id="AFM03157.1"/>
    </source>
</evidence>
<dbReference type="Gene3D" id="2.30.310.10">
    <property type="entry name" value="ibrinogen binding protein from staphylococcus aureus domain"/>
    <property type="match status" value="1"/>
</dbReference>
<dbReference type="Pfam" id="PF05670">
    <property type="entry name" value="NFACT-R_1"/>
    <property type="match status" value="1"/>
</dbReference>
<dbReference type="STRING" id="880071.Fleli_0696"/>
<dbReference type="AlphaFoldDB" id="I4AGS2"/>
<dbReference type="OrthoDB" id="9766163at2"/>
<dbReference type="Pfam" id="PF05833">
    <property type="entry name" value="NFACT_N"/>
    <property type="match status" value="2"/>
</dbReference>
<reference evidence="4" key="1">
    <citation type="submission" date="2012-06" db="EMBL/GenBank/DDBJ databases">
        <title>The complete genome of Flexibacter litoralis DSM 6794.</title>
        <authorList>
            <person name="Lucas S."/>
            <person name="Copeland A."/>
            <person name="Lapidus A."/>
            <person name="Glavina del Rio T."/>
            <person name="Dalin E."/>
            <person name="Tice H."/>
            <person name="Bruce D."/>
            <person name="Goodwin L."/>
            <person name="Pitluck S."/>
            <person name="Peters L."/>
            <person name="Ovchinnikova G."/>
            <person name="Lu M."/>
            <person name="Kyrpides N."/>
            <person name="Mavromatis K."/>
            <person name="Ivanova N."/>
            <person name="Brettin T."/>
            <person name="Detter J.C."/>
            <person name="Han C."/>
            <person name="Larimer F."/>
            <person name="Land M."/>
            <person name="Hauser L."/>
            <person name="Markowitz V."/>
            <person name="Cheng J.-F."/>
            <person name="Hugenholtz P."/>
            <person name="Woyke T."/>
            <person name="Wu D."/>
            <person name="Spring S."/>
            <person name="Lang E."/>
            <person name="Kopitz M."/>
            <person name="Brambilla E."/>
            <person name="Klenk H.-P."/>
            <person name="Eisen J.A."/>
        </authorList>
    </citation>
    <scope>NUCLEOTIDE SEQUENCE [LARGE SCALE GENOMIC DNA]</scope>
    <source>
        <strain evidence="4">ATCC 23117 / DSM 6794 / NBRC 15988 / NCIMB 1366 / Sio-4</strain>
    </source>
</reference>
<dbReference type="EMBL" id="CP003345">
    <property type="protein sequence ID" value="AFM03157.1"/>
    <property type="molecule type" value="Genomic_DNA"/>
</dbReference>
<dbReference type="eggNOG" id="COG1293">
    <property type="taxonomic scope" value="Bacteria"/>
</dbReference>
<dbReference type="RefSeq" id="WP_014796616.1">
    <property type="nucleotide sequence ID" value="NC_018018.1"/>
</dbReference>
<organism evidence="3 4">
    <name type="scientific">Bernardetia litoralis (strain ATCC 23117 / DSM 6794 / NBRC 15988 / NCIMB 1366 / Fx l1 / Sio-4)</name>
    <name type="common">Flexibacter litoralis</name>
    <dbReference type="NCBI Taxonomy" id="880071"/>
    <lineage>
        <taxon>Bacteria</taxon>
        <taxon>Pseudomonadati</taxon>
        <taxon>Bacteroidota</taxon>
        <taxon>Cytophagia</taxon>
        <taxon>Cytophagales</taxon>
        <taxon>Bernardetiaceae</taxon>
        <taxon>Bernardetia</taxon>
    </lineage>
</organism>
<evidence type="ECO:0000259" key="2">
    <source>
        <dbReference type="Pfam" id="PF05670"/>
    </source>
</evidence>
<keyword evidence="4" id="KW-1185">Reference proteome</keyword>
<dbReference type="PANTHER" id="PTHR15239">
    <property type="entry name" value="NUCLEAR EXPORT MEDIATOR FACTOR NEMF"/>
    <property type="match status" value="1"/>
</dbReference>
<dbReference type="KEGG" id="fli:Fleli_0696"/>